<dbReference type="PANTHER" id="PTHR44196:SF1">
    <property type="entry name" value="DEHYDROGENASE_REDUCTASE SDR FAMILY MEMBER 7B"/>
    <property type="match status" value="1"/>
</dbReference>
<keyword evidence="7" id="KW-1185">Reference proteome</keyword>
<name>A0A1G7J255_9SPHN</name>
<dbReference type="CDD" id="cd05233">
    <property type="entry name" value="SDR_c"/>
    <property type="match status" value="1"/>
</dbReference>
<comment type="similarity">
    <text evidence="1 3">Belongs to the short-chain dehydrogenases/reductases (SDR) family.</text>
</comment>
<dbReference type="RefSeq" id="WP_149681822.1">
    <property type="nucleotide sequence ID" value="NZ_FNBI01000002.1"/>
</dbReference>
<dbReference type="FunFam" id="3.40.50.720:FF:000084">
    <property type="entry name" value="Short-chain dehydrogenase reductase"/>
    <property type="match status" value="1"/>
</dbReference>
<evidence type="ECO:0000313" key="8">
    <source>
        <dbReference type="Proteomes" id="UP000436801"/>
    </source>
</evidence>
<accession>A0A1G7J255</accession>
<evidence type="ECO:0000256" key="3">
    <source>
        <dbReference type="RuleBase" id="RU000363"/>
    </source>
</evidence>
<evidence type="ECO:0000313" key="6">
    <source>
        <dbReference type="EMBL" id="SDF18956.1"/>
    </source>
</evidence>
<evidence type="ECO:0000259" key="4">
    <source>
        <dbReference type="SMART" id="SM00822"/>
    </source>
</evidence>
<dbReference type="Pfam" id="PF00106">
    <property type="entry name" value="adh_short"/>
    <property type="match status" value="1"/>
</dbReference>
<feature type="domain" description="Ketoreductase" evidence="4">
    <location>
        <begin position="13"/>
        <end position="189"/>
    </location>
</feature>
<dbReference type="PROSITE" id="PS00061">
    <property type="entry name" value="ADH_SHORT"/>
    <property type="match status" value="1"/>
</dbReference>
<evidence type="ECO:0000313" key="5">
    <source>
        <dbReference type="EMBL" id="MWC44045.1"/>
    </source>
</evidence>
<dbReference type="PRINTS" id="PR00081">
    <property type="entry name" value="GDHRDH"/>
</dbReference>
<dbReference type="Proteomes" id="UP000436801">
    <property type="component" value="Unassembled WGS sequence"/>
</dbReference>
<dbReference type="SMART" id="SM00822">
    <property type="entry name" value="PKS_KR"/>
    <property type="match status" value="1"/>
</dbReference>
<dbReference type="Gene3D" id="3.40.50.720">
    <property type="entry name" value="NAD(P)-binding Rossmann-like Domain"/>
    <property type="match status" value="1"/>
</dbReference>
<reference evidence="6 7" key="1">
    <citation type="submission" date="2016-10" db="EMBL/GenBank/DDBJ databases">
        <authorList>
            <person name="Varghese N."/>
            <person name="Submissions S."/>
        </authorList>
    </citation>
    <scope>NUCLEOTIDE SEQUENCE [LARGE SCALE GENOMIC DNA]</scope>
    <source>
        <strain evidence="6 7">S7-754</strain>
    </source>
</reference>
<sequence>MTVQGERLTVQGKNVIVTGGTTGIGRAIVCSLADKGARVLTLGRNEAALAEALESFADARGEVHGISADLGTREGVARLFQEADERLGHIDAFVSNAALGADPIDEMEDDAWRYVVDVNLVGALACTRAALERLDDGGQIVIIGSISAAIHAPGESVYSATKAGLAAFAETLRKEVKDRGIRVGLVEPGTVGSDMQEPSADEQREMIARHEMLYAEDIAEAVDFILTRPPRVDVVTLRVEPRMQELP</sequence>
<dbReference type="SUPFAM" id="SSF51735">
    <property type="entry name" value="NAD(P)-binding Rossmann-fold domains"/>
    <property type="match status" value="1"/>
</dbReference>
<dbReference type="PRINTS" id="PR00080">
    <property type="entry name" value="SDRFAMILY"/>
</dbReference>
<gene>
    <name evidence="5" type="ORF">GQR91_10340</name>
    <name evidence="6" type="ORF">SAMN05216557_102468</name>
</gene>
<dbReference type="OrthoDB" id="658698at2"/>
<dbReference type="EMBL" id="WSUT01000005">
    <property type="protein sequence ID" value="MWC44045.1"/>
    <property type="molecule type" value="Genomic_DNA"/>
</dbReference>
<dbReference type="EMBL" id="FNBI01000002">
    <property type="protein sequence ID" value="SDF18956.1"/>
    <property type="molecule type" value="Genomic_DNA"/>
</dbReference>
<dbReference type="GO" id="GO:0016491">
    <property type="term" value="F:oxidoreductase activity"/>
    <property type="evidence" value="ECO:0007669"/>
    <property type="project" value="UniProtKB-KW"/>
</dbReference>
<dbReference type="AlphaFoldDB" id="A0A1G7J255"/>
<proteinExistence type="inferred from homology"/>
<dbReference type="InterPro" id="IPR036291">
    <property type="entry name" value="NAD(P)-bd_dom_sf"/>
</dbReference>
<evidence type="ECO:0000313" key="7">
    <source>
        <dbReference type="Proteomes" id="UP000323502"/>
    </source>
</evidence>
<evidence type="ECO:0000256" key="2">
    <source>
        <dbReference type="ARBA" id="ARBA00023002"/>
    </source>
</evidence>
<dbReference type="InterPro" id="IPR020904">
    <property type="entry name" value="Sc_DH/Rdtase_CS"/>
</dbReference>
<protein>
    <submittedName>
        <fullName evidence="6">NADP-dependent 3-hydroxy acid dehydrogenase YdfG</fullName>
    </submittedName>
    <submittedName>
        <fullName evidence="5">SDR family NAD(P)-dependent oxidoreductase</fullName>
    </submittedName>
</protein>
<dbReference type="Proteomes" id="UP000323502">
    <property type="component" value="Unassembled WGS sequence"/>
</dbReference>
<dbReference type="GO" id="GO:0016020">
    <property type="term" value="C:membrane"/>
    <property type="evidence" value="ECO:0007669"/>
    <property type="project" value="TreeGrafter"/>
</dbReference>
<organism evidence="6 7">
    <name type="scientific">Sphingomonas carotinifaciens</name>
    <dbReference type="NCBI Taxonomy" id="1166323"/>
    <lineage>
        <taxon>Bacteria</taxon>
        <taxon>Pseudomonadati</taxon>
        <taxon>Pseudomonadota</taxon>
        <taxon>Alphaproteobacteria</taxon>
        <taxon>Sphingomonadales</taxon>
        <taxon>Sphingomonadaceae</taxon>
        <taxon>Sphingomonas</taxon>
    </lineage>
</organism>
<dbReference type="InterPro" id="IPR057326">
    <property type="entry name" value="KR_dom"/>
</dbReference>
<dbReference type="InterPro" id="IPR002347">
    <property type="entry name" value="SDR_fam"/>
</dbReference>
<evidence type="ECO:0000256" key="1">
    <source>
        <dbReference type="ARBA" id="ARBA00006484"/>
    </source>
</evidence>
<dbReference type="PANTHER" id="PTHR44196">
    <property type="entry name" value="DEHYDROGENASE/REDUCTASE SDR FAMILY MEMBER 7B"/>
    <property type="match status" value="1"/>
</dbReference>
<reference evidence="5 8" key="2">
    <citation type="submission" date="2019-12" db="EMBL/GenBank/DDBJ databases">
        <authorList>
            <person name="Zheng J."/>
        </authorList>
    </citation>
    <scope>NUCLEOTIDE SEQUENCE [LARGE SCALE GENOMIC DNA]</scope>
    <source>
        <strain evidence="5 8">DSM 27347</strain>
    </source>
</reference>
<keyword evidence="2" id="KW-0560">Oxidoreductase</keyword>